<feature type="domain" description="Na+-translocating membrane potential-generating system MpsC" evidence="1">
    <location>
        <begin position="144"/>
        <end position="232"/>
    </location>
</feature>
<keyword evidence="3" id="KW-1185">Reference proteome</keyword>
<dbReference type="InterPro" id="IPR018745">
    <property type="entry name" value="MpsC"/>
</dbReference>
<gene>
    <name evidence="2" type="ORF">DLM86_25545</name>
</gene>
<evidence type="ECO:0000259" key="1">
    <source>
        <dbReference type="Pfam" id="PF10057"/>
    </source>
</evidence>
<evidence type="ECO:0000313" key="2">
    <source>
        <dbReference type="EMBL" id="PYI51425.1"/>
    </source>
</evidence>
<accession>A0A2V5JX46</accession>
<proteinExistence type="predicted"/>
<sequence>MKAEPIHRRLQYISSYTGKLLRQKFGRGPEACFAFAGGPFLLIEIGGFVTPMEEALFRQGQSIAVDTVRQAIMTGILEELKGVIQSMLELEVRMMFHDWNFPNNSGLIAAALDRELPTEAPKTPSFEPDYRLVEHEVSRLSALVQKVPEEVRTYRINERFCVVIRRGILVPIEKALIAKGYEQELLNTKDDLEKTYFHRDGTFSDLFRAPVADIFLDWSFPNDLGFICFVLESRR</sequence>
<dbReference type="AlphaFoldDB" id="A0A2V5JX46"/>
<comment type="caution">
    <text evidence="2">The sequence shown here is derived from an EMBL/GenBank/DDBJ whole genome shotgun (WGS) entry which is preliminary data.</text>
</comment>
<dbReference type="Proteomes" id="UP000247476">
    <property type="component" value="Unassembled WGS sequence"/>
</dbReference>
<name>A0A2V5JX46_9BACL</name>
<dbReference type="OrthoDB" id="2677857at2"/>
<protein>
    <recommendedName>
        <fullName evidence="1">Na+-translocating membrane potential-generating system MpsC domain-containing protein</fullName>
    </recommendedName>
</protein>
<dbReference type="EMBL" id="QJVJ01000013">
    <property type="protein sequence ID" value="PYI51425.1"/>
    <property type="molecule type" value="Genomic_DNA"/>
</dbReference>
<reference evidence="2 3" key="1">
    <citation type="submission" date="2018-05" db="EMBL/GenBank/DDBJ databases">
        <title>Paenibacillus flagellatus sp. nov., isolated from selenium mineral soil.</title>
        <authorList>
            <person name="Dai X."/>
        </authorList>
    </citation>
    <scope>NUCLEOTIDE SEQUENCE [LARGE SCALE GENOMIC DNA]</scope>
    <source>
        <strain evidence="2 3">DXL2</strain>
    </source>
</reference>
<organism evidence="2 3">
    <name type="scientific">Paenibacillus flagellatus</name>
    <dbReference type="NCBI Taxonomy" id="2211139"/>
    <lineage>
        <taxon>Bacteria</taxon>
        <taxon>Bacillati</taxon>
        <taxon>Bacillota</taxon>
        <taxon>Bacilli</taxon>
        <taxon>Bacillales</taxon>
        <taxon>Paenibacillaceae</taxon>
        <taxon>Paenibacillus</taxon>
    </lineage>
</organism>
<evidence type="ECO:0000313" key="3">
    <source>
        <dbReference type="Proteomes" id="UP000247476"/>
    </source>
</evidence>
<feature type="domain" description="Na+-translocating membrane potential-generating system MpsC" evidence="1">
    <location>
        <begin position="12"/>
        <end position="113"/>
    </location>
</feature>
<dbReference type="Pfam" id="PF10057">
    <property type="entry name" value="MpsC"/>
    <property type="match status" value="2"/>
</dbReference>